<dbReference type="AlphaFoldDB" id="A0A0A2VF83"/>
<evidence type="ECO:0000313" key="8">
    <source>
        <dbReference type="EMBL" id="KGQ06193.1"/>
    </source>
</evidence>
<dbReference type="InterPro" id="IPR020946">
    <property type="entry name" value="Flavin_mOase-like"/>
</dbReference>
<evidence type="ECO:0000256" key="1">
    <source>
        <dbReference type="ARBA" id="ARBA00001974"/>
    </source>
</evidence>
<evidence type="ECO:0000313" key="9">
    <source>
        <dbReference type="Proteomes" id="UP000030106"/>
    </source>
</evidence>
<keyword evidence="7 8" id="KW-0503">Monooxygenase</keyword>
<organism evidence="8 9">
    <name type="scientific">Beauveria bassiana D1-5</name>
    <dbReference type="NCBI Taxonomy" id="1245745"/>
    <lineage>
        <taxon>Eukaryota</taxon>
        <taxon>Fungi</taxon>
        <taxon>Dikarya</taxon>
        <taxon>Ascomycota</taxon>
        <taxon>Pezizomycotina</taxon>
        <taxon>Sordariomycetes</taxon>
        <taxon>Hypocreomycetidae</taxon>
        <taxon>Hypocreales</taxon>
        <taxon>Cordycipitaceae</taxon>
        <taxon>Beauveria</taxon>
    </lineage>
</organism>
<comment type="caution">
    <text evidence="8">The sequence shown here is derived from an EMBL/GenBank/DDBJ whole genome shotgun (WGS) entry which is preliminary data.</text>
</comment>
<dbReference type="STRING" id="1245745.A0A0A2VF83"/>
<evidence type="ECO:0000256" key="5">
    <source>
        <dbReference type="ARBA" id="ARBA00022857"/>
    </source>
</evidence>
<dbReference type="SUPFAM" id="SSF51905">
    <property type="entry name" value="FAD/NAD(P)-binding domain"/>
    <property type="match status" value="2"/>
</dbReference>
<evidence type="ECO:0000256" key="3">
    <source>
        <dbReference type="ARBA" id="ARBA00022630"/>
    </source>
</evidence>
<evidence type="ECO:0000256" key="7">
    <source>
        <dbReference type="ARBA" id="ARBA00023033"/>
    </source>
</evidence>
<dbReference type="InterPro" id="IPR036188">
    <property type="entry name" value="FAD/NAD-bd_sf"/>
</dbReference>
<gene>
    <name evidence="8" type="ORF">BBAD15_g8495</name>
</gene>
<dbReference type="InterPro" id="IPR050346">
    <property type="entry name" value="FMO-like"/>
</dbReference>
<dbReference type="FunFam" id="3.50.50.60:FF:000138">
    <property type="entry name" value="Flavin-containing monooxygenase"/>
    <property type="match status" value="1"/>
</dbReference>
<dbReference type="Proteomes" id="UP000030106">
    <property type="component" value="Unassembled WGS sequence"/>
</dbReference>
<dbReference type="EMBL" id="ANFO01000850">
    <property type="protein sequence ID" value="KGQ06193.1"/>
    <property type="molecule type" value="Genomic_DNA"/>
</dbReference>
<keyword evidence="4" id="KW-0274">FAD</keyword>
<comment type="similarity">
    <text evidence="2">Belongs to the FMO family.</text>
</comment>
<dbReference type="GO" id="GO:0050661">
    <property type="term" value="F:NADP binding"/>
    <property type="evidence" value="ECO:0007669"/>
    <property type="project" value="InterPro"/>
</dbReference>
<dbReference type="GO" id="GO:0004499">
    <property type="term" value="F:N,N-dimethylaniline monooxygenase activity"/>
    <property type="evidence" value="ECO:0007669"/>
    <property type="project" value="InterPro"/>
</dbReference>
<dbReference type="OrthoDB" id="66881at2759"/>
<keyword evidence="6" id="KW-0560">Oxidoreductase</keyword>
<dbReference type="Pfam" id="PF00743">
    <property type="entry name" value="FMO-like"/>
    <property type="match status" value="2"/>
</dbReference>
<dbReference type="PIRSF" id="PIRSF000332">
    <property type="entry name" value="FMO"/>
    <property type="match status" value="1"/>
</dbReference>
<keyword evidence="3" id="KW-0285">Flavoprotein</keyword>
<protein>
    <submittedName>
        <fullName evidence="8">Thiol-specific monooxygenase</fullName>
    </submittedName>
</protein>
<dbReference type="GO" id="GO:0050660">
    <property type="term" value="F:flavin adenine dinucleotide binding"/>
    <property type="evidence" value="ECO:0007669"/>
    <property type="project" value="InterPro"/>
</dbReference>
<reference evidence="8 9" key="1">
    <citation type="submission" date="2012-10" db="EMBL/GenBank/DDBJ databases">
        <title>Genome sequencing and analysis of entomopathogenic fungi Beauveria bassiana D1-5.</title>
        <authorList>
            <person name="Li Q."/>
            <person name="Wang L."/>
            <person name="Zhang Z."/>
            <person name="Wang Q."/>
            <person name="Ren J."/>
            <person name="Wang M."/>
            <person name="Xu W."/>
            <person name="Wang J."/>
            <person name="Lu Y."/>
            <person name="Du Q."/>
            <person name="Sun Z."/>
        </authorList>
    </citation>
    <scope>NUCLEOTIDE SEQUENCE [LARGE SCALE GENOMIC DNA]</scope>
    <source>
        <strain evidence="8 9">D1-5</strain>
    </source>
</reference>
<dbReference type="eggNOG" id="KOG1399">
    <property type="taxonomic scope" value="Eukaryota"/>
</dbReference>
<dbReference type="PRINTS" id="PR00370">
    <property type="entry name" value="FMOXYGENASE"/>
</dbReference>
<dbReference type="Gene3D" id="3.50.50.60">
    <property type="entry name" value="FAD/NAD(P)-binding domain"/>
    <property type="match status" value="2"/>
</dbReference>
<evidence type="ECO:0000256" key="2">
    <source>
        <dbReference type="ARBA" id="ARBA00009183"/>
    </source>
</evidence>
<dbReference type="InterPro" id="IPR000960">
    <property type="entry name" value="Flavin_mOase"/>
</dbReference>
<evidence type="ECO:0000256" key="4">
    <source>
        <dbReference type="ARBA" id="ARBA00022827"/>
    </source>
</evidence>
<dbReference type="PANTHER" id="PTHR23023">
    <property type="entry name" value="DIMETHYLANILINE MONOOXYGENASE"/>
    <property type="match status" value="1"/>
</dbReference>
<keyword evidence="5" id="KW-0521">NADP</keyword>
<comment type="cofactor">
    <cofactor evidence="1">
        <name>FAD</name>
        <dbReference type="ChEBI" id="CHEBI:57692"/>
    </cofactor>
</comment>
<dbReference type="HOGENOM" id="CLU_006909_5_0_1"/>
<proteinExistence type="inferred from homology"/>
<evidence type="ECO:0000256" key="6">
    <source>
        <dbReference type="ARBA" id="ARBA00023002"/>
    </source>
</evidence>
<accession>A0A0A2VF83</accession>
<name>A0A0A2VF83_BEABA</name>
<sequence>MSPAQRCRAADIDRVAVIGAGPCGLAAAKYLLAEKRFSAVDVFEQHTTVGGVWAYTPNARDSGWWVSPVYDLLETNIPHTLMNYTDLDFPADSALFPRHEVVKRYLDAYAEPLGQLINLSTRVVSVQKVARQGRDVWEVQTSRVGCDGISTSFYDAVVIANGHYSEAFTPSVPGLEAFNHSHPGLVSHAKQYRRPEEFAGKKVVVVGNSASGSDIGAQISTSAKLPVIISEKHRPKPAPEEPTPCWAKGMPEIAEFIPKGRSVRFTNGEIETDIDAVVFCTGYLYSFPFLQSLGSVLVSDGACVHGLYQHVFHIDDPTLAFLGLPQRIVPFPFAEGQAAWVSRVWAGRLVLPPTPEMRAWETTLVKAEGTAAALHAMGPLEDVDYINEMHRMSREAERDEALESGGLGRMPPFWADEKRWLRAQTPLVKAASRRLGGERHKIRDLEALGFVYPGVLS</sequence>